<evidence type="ECO:0000256" key="5">
    <source>
        <dbReference type="ARBA" id="ARBA00023136"/>
    </source>
</evidence>
<feature type="transmembrane region" description="Helical" evidence="6">
    <location>
        <begin position="295"/>
        <end position="318"/>
    </location>
</feature>
<dbReference type="PANTHER" id="PTHR30341">
    <property type="entry name" value="SODIUM ION/PROTON ANTIPORTER NHAA-RELATED"/>
    <property type="match status" value="1"/>
</dbReference>
<dbReference type="NCBIfam" id="NF007111">
    <property type="entry name" value="PRK09560.1"/>
    <property type="match status" value="1"/>
</dbReference>
<comment type="catalytic activity">
    <reaction evidence="6">
        <text>Na(+)(in) + 2 H(+)(out) = Na(+)(out) + 2 H(+)(in)</text>
        <dbReference type="Rhea" id="RHEA:29251"/>
        <dbReference type="ChEBI" id="CHEBI:15378"/>
        <dbReference type="ChEBI" id="CHEBI:29101"/>
    </reaction>
</comment>
<gene>
    <name evidence="7" type="primary">nhaA5</name>
    <name evidence="6" type="synonym">nhaA</name>
    <name evidence="7" type="ORF">USDA257_c38540</name>
</gene>
<keyword evidence="6" id="KW-0406">Ion transport</keyword>
<dbReference type="GO" id="GO:0006885">
    <property type="term" value="P:regulation of pH"/>
    <property type="evidence" value="ECO:0007669"/>
    <property type="project" value="UniProtKB-UniRule"/>
</dbReference>
<dbReference type="EMBL" id="CP003563">
    <property type="protein sequence ID" value="AFL52399.1"/>
    <property type="molecule type" value="Genomic_DNA"/>
</dbReference>
<dbReference type="eggNOG" id="COG3004">
    <property type="taxonomic scope" value="Bacteria"/>
</dbReference>
<dbReference type="GO" id="GO:0005886">
    <property type="term" value="C:plasma membrane"/>
    <property type="evidence" value="ECO:0007669"/>
    <property type="project" value="UniProtKB-SubCell"/>
</dbReference>
<dbReference type="InterPro" id="IPR004670">
    <property type="entry name" value="NhaA"/>
</dbReference>
<dbReference type="GO" id="GO:0015385">
    <property type="term" value="F:sodium:proton antiporter activity"/>
    <property type="evidence" value="ECO:0007669"/>
    <property type="project" value="UniProtKB-UniRule"/>
</dbReference>
<evidence type="ECO:0000313" key="7">
    <source>
        <dbReference type="EMBL" id="AFL52399.1"/>
    </source>
</evidence>
<proteinExistence type="inferred from homology"/>
<evidence type="ECO:0000256" key="2">
    <source>
        <dbReference type="ARBA" id="ARBA00022475"/>
    </source>
</evidence>
<keyword evidence="5 6" id="KW-0472">Membrane</keyword>
<evidence type="ECO:0000313" key="8">
    <source>
        <dbReference type="Proteomes" id="UP000006180"/>
    </source>
</evidence>
<reference evidence="7 8" key="1">
    <citation type="journal article" date="2012" name="J. Bacteriol.">
        <title>Complete genome sequence of the broad-host-range strain Sinorhizobium fredii USDA257.</title>
        <authorList>
            <person name="Schuldes J."/>
            <person name="Rodriguez Orbegoso M."/>
            <person name="Schmeisser C."/>
            <person name="Krishnan H.B."/>
            <person name="Daniel R."/>
            <person name="Streit W.R."/>
        </authorList>
    </citation>
    <scope>NUCLEOTIDE SEQUENCE [LARGE SCALE GENOMIC DNA]</scope>
    <source>
        <strain evidence="7 8">USDA 257</strain>
    </source>
</reference>
<keyword evidence="4 6" id="KW-1133">Transmembrane helix</keyword>
<dbReference type="Proteomes" id="UP000006180">
    <property type="component" value="Chromosome"/>
</dbReference>
<dbReference type="HOGENOM" id="CLU_015803_1_0_5"/>
<comment type="similarity">
    <text evidence="6">Belongs to the NhaA Na(+)/H(+) (TC 2.A.33) antiporter family.</text>
</comment>
<keyword evidence="6" id="KW-0050">Antiport</keyword>
<feature type="transmembrane region" description="Helical" evidence="6">
    <location>
        <begin position="203"/>
        <end position="218"/>
    </location>
</feature>
<feature type="transmembrane region" description="Helical" evidence="6">
    <location>
        <begin position="366"/>
        <end position="386"/>
    </location>
</feature>
<dbReference type="InterPro" id="IPR023171">
    <property type="entry name" value="Na/H_antiporter_dom_sf"/>
</dbReference>
<keyword evidence="3 6" id="KW-0812">Transmembrane</keyword>
<dbReference type="PANTHER" id="PTHR30341:SF0">
    <property type="entry name" value="NA(+)_H(+) ANTIPORTER NHAA"/>
    <property type="match status" value="1"/>
</dbReference>
<keyword evidence="2 6" id="KW-1003">Cell membrane</keyword>
<evidence type="ECO:0000256" key="1">
    <source>
        <dbReference type="ARBA" id="ARBA00004429"/>
    </source>
</evidence>
<keyword evidence="6" id="KW-0739">Sodium transport</keyword>
<comment type="subcellular location">
    <subcellularLocation>
        <location evidence="1">Cell inner membrane</location>
        <topology evidence="1">Multi-pass membrane protein</topology>
    </subcellularLocation>
    <subcellularLocation>
        <location evidence="6">Cell membrane</location>
        <topology evidence="6">Multi-pass membrane protein</topology>
    </subcellularLocation>
</comment>
<feature type="transmembrane region" description="Helical" evidence="6">
    <location>
        <begin position="89"/>
        <end position="112"/>
    </location>
</feature>
<dbReference type="KEGG" id="sfd:USDA257_c38540"/>
<dbReference type="RefSeq" id="WP_014764534.1">
    <property type="nucleotide sequence ID" value="NC_018000.1"/>
</dbReference>
<dbReference type="NCBIfam" id="NF007112">
    <property type="entry name" value="PRK09561.1"/>
    <property type="match status" value="1"/>
</dbReference>
<evidence type="ECO:0000256" key="4">
    <source>
        <dbReference type="ARBA" id="ARBA00022989"/>
    </source>
</evidence>
<feature type="transmembrane region" description="Helical" evidence="6">
    <location>
        <begin position="330"/>
        <end position="354"/>
    </location>
</feature>
<dbReference type="STRING" id="1185652.USDA257_c38540"/>
<comment type="function">
    <text evidence="6">Na(+)/H(+) antiporter that extrudes sodium in exchange for external protons.</text>
</comment>
<dbReference type="PATRIC" id="fig|1185652.3.peg.4001"/>
<comment type="caution">
    <text evidence="6">Lacks conserved residue(s) required for the propagation of feature annotation.</text>
</comment>
<organism evidence="7 8">
    <name type="scientific">Sinorhizobium fredii (strain USDA 257)</name>
    <dbReference type="NCBI Taxonomy" id="1185652"/>
    <lineage>
        <taxon>Bacteria</taxon>
        <taxon>Pseudomonadati</taxon>
        <taxon>Pseudomonadota</taxon>
        <taxon>Alphaproteobacteria</taxon>
        <taxon>Hyphomicrobiales</taxon>
        <taxon>Rhizobiaceae</taxon>
        <taxon>Sinorhizobium/Ensifer group</taxon>
        <taxon>Sinorhizobium</taxon>
    </lineage>
</organism>
<feature type="transmembrane region" description="Helical" evidence="6">
    <location>
        <begin position="179"/>
        <end position="196"/>
    </location>
</feature>
<keyword evidence="6" id="KW-0915">Sodium</keyword>
<feature type="transmembrane region" description="Helical" evidence="6">
    <location>
        <begin position="152"/>
        <end position="173"/>
    </location>
</feature>
<dbReference type="HAMAP" id="MF_01844">
    <property type="entry name" value="NhaA"/>
    <property type="match status" value="1"/>
</dbReference>
<dbReference type="NCBIfam" id="TIGR00773">
    <property type="entry name" value="NhaA"/>
    <property type="match status" value="1"/>
</dbReference>
<evidence type="ECO:0000256" key="6">
    <source>
        <dbReference type="HAMAP-Rule" id="MF_01844"/>
    </source>
</evidence>
<dbReference type="Pfam" id="PF06965">
    <property type="entry name" value="Na_H_antiport_1"/>
    <property type="match status" value="1"/>
</dbReference>
<evidence type="ECO:0000256" key="3">
    <source>
        <dbReference type="ARBA" id="ARBA00022692"/>
    </source>
</evidence>
<protein>
    <recommendedName>
        <fullName evidence="6">Na(+)/H(+) antiporter NhaA</fullName>
    </recommendedName>
    <alternativeName>
        <fullName evidence="6">Sodium/proton antiporter NhaA</fullName>
    </alternativeName>
</protein>
<sequence length="391" mass="41183">MSVNGRITGPLRRFFNMEFSAGLLLMVAALLAITLANSRFSASYFAGLRTSVGPFSVQQWINDGLMALFFLQIGLEIKREWVHGELSSWRGCILPGAAAAGGMLVPAVLYALFNRHDAEALRGWAIPSATDVAFALGVLSLLGRRVPSSLKIFLAALAIIDDVGAIVVIALFFGSSLSIPDLAVAALLFMFLAVMNRWRMSNLALYALLGLALWAFLLRSGVHATLAGVLVSLTIPAELPLNASKALPSVSPLHRLEHYLRTPVAFLIVPIFGFANAGVSLAGVTPAALIEPITLGVAAGLSVGKLVGVFGTVLLLVYSKSADLPEGATWLQVAGISLLCGFGFTMSLFIAQLAFNDPELQDQAKLGILAGSLIAGAGGYAILRVFSTGPF</sequence>
<keyword evidence="6" id="KW-0813">Transport</keyword>
<feature type="transmembrane region" description="Helical" evidence="6">
    <location>
        <begin position="264"/>
        <end position="289"/>
    </location>
</feature>
<dbReference type="Gene3D" id="1.20.1530.10">
    <property type="entry name" value="Na+/H+ antiporter like domain"/>
    <property type="match status" value="1"/>
</dbReference>
<accession>I3X943</accession>
<name>I3X943_SINF2</name>
<dbReference type="AlphaFoldDB" id="I3X943"/>